<dbReference type="GO" id="GO:0005524">
    <property type="term" value="F:ATP binding"/>
    <property type="evidence" value="ECO:0007669"/>
    <property type="project" value="UniProtKB-UniRule"/>
</dbReference>
<evidence type="ECO:0000256" key="9">
    <source>
        <dbReference type="ARBA" id="ARBA00022842"/>
    </source>
</evidence>
<evidence type="ECO:0000256" key="12">
    <source>
        <dbReference type="ARBA" id="ARBA00049255"/>
    </source>
</evidence>
<feature type="domain" description="Aminoacyl-transfer RNA synthetases class-II family profile" evidence="14">
    <location>
        <begin position="113"/>
        <end position="317"/>
    </location>
</feature>
<dbReference type="Pfam" id="PF01409">
    <property type="entry name" value="tRNA-synt_2d"/>
    <property type="match status" value="1"/>
</dbReference>
<dbReference type="OrthoDB" id="9800719at2"/>
<comment type="cofactor">
    <cofactor evidence="13">
        <name>Mg(2+)</name>
        <dbReference type="ChEBI" id="CHEBI:18420"/>
    </cofactor>
    <text evidence="13">Binds 2 magnesium ions per tetramer.</text>
</comment>
<proteinExistence type="inferred from homology"/>
<dbReference type="PROSITE" id="PS50862">
    <property type="entry name" value="AA_TRNA_LIGASE_II"/>
    <property type="match status" value="1"/>
</dbReference>
<keyword evidence="5 13" id="KW-0436">Ligase</keyword>
<evidence type="ECO:0000256" key="11">
    <source>
        <dbReference type="ARBA" id="ARBA00023146"/>
    </source>
</evidence>
<dbReference type="PANTHER" id="PTHR11538">
    <property type="entry name" value="PHENYLALANYL-TRNA SYNTHETASE"/>
    <property type="match status" value="1"/>
</dbReference>
<dbReference type="NCBIfam" id="TIGR00468">
    <property type="entry name" value="pheS"/>
    <property type="match status" value="1"/>
</dbReference>
<comment type="subcellular location">
    <subcellularLocation>
        <location evidence="1 13">Cytoplasm</location>
    </subcellularLocation>
</comment>
<dbReference type="InterPro" id="IPR006195">
    <property type="entry name" value="aa-tRNA-synth_II"/>
</dbReference>
<dbReference type="FunFam" id="3.30.930.10:FF:000003">
    <property type="entry name" value="Phenylalanine--tRNA ligase alpha subunit"/>
    <property type="match status" value="1"/>
</dbReference>
<dbReference type="EMBL" id="FQZT01000002">
    <property type="protein sequence ID" value="SHI70878.1"/>
    <property type="molecule type" value="Genomic_DNA"/>
</dbReference>
<evidence type="ECO:0000256" key="2">
    <source>
        <dbReference type="ARBA" id="ARBA00010207"/>
    </source>
</evidence>
<keyword evidence="4 13" id="KW-0963">Cytoplasm</keyword>
<dbReference type="InterPro" id="IPR004188">
    <property type="entry name" value="Phe-tRNA_ligase_II_N"/>
</dbReference>
<evidence type="ECO:0000256" key="6">
    <source>
        <dbReference type="ARBA" id="ARBA00022723"/>
    </source>
</evidence>
<comment type="subunit">
    <text evidence="3 13">Tetramer of two alpha and two beta subunits.</text>
</comment>
<sequence>MKEQIEQLQEKALSDLQQAADLKALQDVRVQVLGKKGALTEVMKGMRDLAPEERPVVGSLVNTLKDQFEARFAARQAELQQQAIADKLASEKIDVTLPGRRAVSGSKHPVTLVTEEIVDIFSRLGFMVEQGPEIEQDFYNFEALNIPKDHPARDMQDTFYITDDLVLRTHTSPVQIRAMMKHKPPLRIIAPGTVYRRDSDLTHSPMFHQIEGFLVDEKVTFGDLKGILTHFLREFFGEGLGVRFRPSFFPFTEPSAEVDIECVICGGEGCRVCSKTGWLEILGCGMIDPAVFGSVDYDTEKYSGFAFGMGLERIAMLKYGVGDLRLFFENDLRFLKQF</sequence>
<evidence type="ECO:0000256" key="5">
    <source>
        <dbReference type="ARBA" id="ARBA00022598"/>
    </source>
</evidence>
<evidence type="ECO:0000256" key="10">
    <source>
        <dbReference type="ARBA" id="ARBA00022917"/>
    </source>
</evidence>
<organism evidence="15 16">
    <name type="scientific">Malonomonas rubra DSM 5091</name>
    <dbReference type="NCBI Taxonomy" id="1122189"/>
    <lineage>
        <taxon>Bacteria</taxon>
        <taxon>Pseudomonadati</taxon>
        <taxon>Thermodesulfobacteriota</taxon>
        <taxon>Desulfuromonadia</taxon>
        <taxon>Desulfuromonadales</taxon>
        <taxon>Geopsychrobacteraceae</taxon>
        <taxon>Malonomonas</taxon>
    </lineage>
</organism>
<dbReference type="InterPro" id="IPR002319">
    <property type="entry name" value="Phenylalanyl-tRNA_Synthase"/>
</dbReference>
<evidence type="ECO:0000256" key="1">
    <source>
        <dbReference type="ARBA" id="ARBA00004496"/>
    </source>
</evidence>
<keyword evidence="7 13" id="KW-0547">Nucleotide-binding</keyword>
<evidence type="ECO:0000256" key="13">
    <source>
        <dbReference type="HAMAP-Rule" id="MF_00281"/>
    </source>
</evidence>
<dbReference type="Proteomes" id="UP000184171">
    <property type="component" value="Unassembled WGS sequence"/>
</dbReference>
<evidence type="ECO:0000259" key="14">
    <source>
        <dbReference type="PROSITE" id="PS50862"/>
    </source>
</evidence>
<dbReference type="InterPro" id="IPR004529">
    <property type="entry name" value="Phe-tRNA-synth_IIc_asu"/>
</dbReference>
<dbReference type="Pfam" id="PF02912">
    <property type="entry name" value="Phe_tRNA-synt_N"/>
    <property type="match status" value="1"/>
</dbReference>
<dbReference type="HAMAP" id="MF_00281">
    <property type="entry name" value="Phe_tRNA_synth_alpha1"/>
    <property type="match status" value="1"/>
</dbReference>
<dbReference type="SUPFAM" id="SSF55681">
    <property type="entry name" value="Class II aaRS and biotin synthetases"/>
    <property type="match status" value="1"/>
</dbReference>
<protein>
    <recommendedName>
        <fullName evidence="13">Phenylalanine--tRNA ligase alpha subunit</fullName>
        <ecNumber evidence="13">6.1.1.20</ecNumber>
    </recommendedName>
    <alternativeName>
        <fullName evidence="13">Phenylalanyl-tRNA synthetase alpha subunit</fullName>
        <shortName evidence="13">PheRS</shortName>
    </alternativeName>
</protein>
<keyword evidence="6 13" id="KW-0479">Metal-binding</keyword>
<dbReference type="InterPro" id="IPR045864">
    <property type="entry name" value="aa-tRNA-synth_II/BPL/LPL"/>
</dbReference>
<dbReference type="InterPro" id="IPR010978">
    <property type="entry name" value="tRNA-bd_arm"/>
</dbReference>
<dbReference type="Gene3D" id="3.30.930.10">
    <property type="entry name" value="Bira Bifunctional Protein, Domain 2"/>
    <property type="match status" value="1"/>
</dbReference>
<evidence type="ECO:0000313" key="16">
    <source>
        <dbReference type="Proteomes" id="UP000184171"/>
    </source>
</evidence>
<dbReference type="STRING" id="1122189.SAMN02745165_00624"/>
<dbReference type="CDD" id="cd00496">
    <property type="entry name" value="PheRS_alpha_core"/>
    <property type="match status" value="1"/>
</dbReference>
<dbReference type="InterPro" id="IPR022911">
    <property type="entry name" value="Phe_tRNA_ligase_alpha1_bac"/>
</dbReference>
<evidence type="ECO:0000256" key="4">
    <source>
        <dbReference type="ARBA" id="ARBA00022490"/>
    </source>
</evidence>
<dbReference type="GO" id="GO:0006432">
    <property type="term" value="P:phenylalanyl-tRNA aminoacylation"/>
    <property type="evidence" value="ECO:0007669"/>
    <property type="project" value="UniProtKB-UniRule"/>
</dbReference>
<keyword evidence="9 13" id="KW-0460">Magnesium</keyword>
<comment type="similarity">
    <text evidence="2 13">Belongs to the class-II aminoacyl-tRNA synthetase family. Phe-tRNA synthetase alpha subunit type 1 subfamily.</text>
</comment>
<dbReference type="PANTHER" id="PTHR11538:SF41">
    <property type="entry name" value="PHENYLALANINE--TRNA LIGASE, MITOCHONDRIAL"/>
    <property type="match status" value="1"/>
</dbReference>
<reference evidence="15 16" key="1">
    <citation type="submission" date="2016-11" db="EMBL/GenBank/DDBJ databases">
        <authorList>
            <person name="Jaros S."/>
            <person name="Januszkiewicz K."/>
            <person name="Wedrychowicz H."/>
        </authorList>
    </citation>
    <scope>NUCLEOTIDE SEQUENCE [LARGE SCALE GENOMIC DNA]</scope>
    <source>
        <strain evidence="15 16">DSM 5091</strain>
    </source>
</reference>
<dbReference type="GO" id="GO:0000287">
    <property type="term" value="F:magnesium ion binding"/>
    <property type="evidence" value="ECO:0007669"/>
    <property type="project" value="UniProtKB-UniRule"/>
</dbReference>
<dbReference type="GO" id="GO:0005737">
    <property type="term" value="C:cytoplasm"/>
    <property type="evidence" value="ECO:0007669"/>
    <property type="project" value="UniProtKB-SubCell"/>
</dbReference>
<evidence type="ECO:0000256" key="7">
    <source>
        <dbReference type="ARBA" id="ARBA00022741"/>
    </source>
</evidence>
<name>A0A1M6DCZ7_MALRU</name>
<evidence type="ECO:0000313" key="15">
    <source>
        <dbReference type="EMBL" id="SHI70878.1"/>
    </source>
</evidence>
<keyword evidence="8 13" id="KW-0067">ATP-binding</keyword>
<accession>A0A1M6DCZ7</accession>
<dbReference type="AlphaFoldDB" id="A0A1M6DCZ7"/>
<dbReference type="EC" id="6.1.1.20" evidence="13"/>
<comment type="catalytic activity">
    <reaction evidence="12 13">
        <text>tRNA(Phe) + L-phenylalanine + ATP = L-phenylalanyl-tRNA(Phe) + AMP + diphosphate + H(+)</text>
        <dbReference type="Rhea" id="RHEA:19413"/>
        <dbReference type="Rhea" id="RHEA-COMP:9668"/>
        <dbReference type="Rhea" id="RHEA-COMP:9699"/>
        <dbReference type="ChEBI" id="CHEBI:15378"/>
        <dbReference type="ChEBI" id="CHEBI:30616"/>
        <dbReference type="ChEBI" id="CHEBI:33019"/>
        <dbReference type="ChEBI" id="CHEBI:58095"/>
        <dbReference type="ChEBI" id="CHEBI:78442"/>
        <dbReference type="ChEBI" id="CHEBI:78531"/>
        <dbReference type="ChEBI" id="CHEBI:456215"/>
        <dbReference type="EC" id="6.1.1.20"/>
    </reaction>
</comment>
<keyword evidence="16" id="KW-1185">Reference proteome</keyword>
<dbReference type="RefSeq" id="WP_072905482.1">
    <property type="nucleotide sequence ID" value="NZ_FQZT01000002.1"/>
</dbReference>
<evidence type="ECO:0000256" key="8">
    <source>
        <dbReference type="ARBA" id="ARBA00022840"/>
    </source>
</evidence>
<gene>
    <name evidence="13" type="primary">pheS</name>
    <name evidence="15" type="ORF">SAMN02745165_00624</name>
</gene>
<dbReference type="GO" id="GO:0000049">
    <property type="term" value="F:tRNA binding"/>
    <property type="evidence" value="ECO:0007669"/>
    <property type="project" value="InterPro"/>
</dbReference>
<keyword evidence="10 13" id="KW-0648">Protein biosynthesis</keyword>
<dbReference type="GO" id="GO:0004826">
    <property type="term" value="F:phenylalanine-tRNA ligase activity"/>
    <property type="evidence" value="ECO:0007669"/>
    <property type="project" value="UniProtKB-UniRule"/>
</dbReference>
<keyword evidence="11 13" id="KW-0030">Aminoacyl-tRNA synthetase</keyword>
<evidence type="ECO:0000256" key="3">
    <source>
        <dbReference type="ARBA" id="ARBA00011209"/>
    </source>
</evidence>
<dbReference type="SUPFAM" id="SSF46589">
    <property type="entry name" value="tRNA-binding arm"/>
    <property type="match status" value="1"/>
</dbReference>
<feature type="binding site" evidence="13">
    <location>
        <position position="253"/>
    </location>
    <ligand>
        <name>Mg(2+)</name>
        <dbReference type="ChEBI" id="CHEBI:18420"/>
        <note>shared with beta subunit</note>
    </ligand>
</feature>